<organism evidence="1">
    <name type="scientific">Arundo donax</name>
    <name type="common">Giant reed</name>
    <name type="synonym">Donax arundinaceus</name>
    <dbReference type="NCBI Taxonomy" id="35708"/>
    <lineage>
        <taxon>Eukaryota</taxon>
        <taxon>Viridiplantae</taxon>
        <taxon>Streptophyta</taxon>
        <taxon>Embryophyta</taxon>
        <taxon>Tracheophyta</taxon>
        <taxon>Spermatophyta</taxon>
        <taxon>Magnoliopsida</taxon>
        <taxon>Liliopsida</taxon>
        <taxon>Poales</taxon>
        <taxon>Poaceae</taxon>
        <taxon>PACMAD clade</taxon>
        <taxon>Arundinoideae</taxon>
        <taxon>Arundineae</taxon>
        <taxon>Arundo</taxon>
    </lineage>
</organism>
<proteinExistence type="predicted"/>
<reference evidence="1" key="1">
    <citation type="submission" date="2014-09" db="EMBL/GenBank/DDBJ databases">
        <authorList>
            <person name="Magalhaes I.L.F."/>
            <person name="Oliveira U."/>
            <person name="Santos F.R."/>
            <person name="Vidigal T.H.D.A."/>
            <person name="Brescovit A.D."/>
            <person name="Santos A.J."/>
        </authorList>
    </citation>
    <scope>NUCLEOTIDE SEQUENCE</scope>
    <source>
        <tissue evidence="1">Shoot tissue taken approximately 20 cm above the soil surface</tissue>
    </source>
</reference>
<reference evidence="1" key="2">
    <citation type="journal article" date="2015" name="Data Brief">
        <title>Shoot transcriptome of the giant reed, Arundo donax.</title>
        <authorList>
            <person name="Barrero R.A."/>
            <person name="Guerrero F.D."/>
            <person name="Moolhuijzen P."/>
            <person name="Goolsby J.A."/>
            <person name="Tidwell J."/>
            <person name="Bellgard S.E."/>
            <person name="Bellgard M.I."/>
        </authorList>
    </citation>
    <scope>NUCLEOTIDE SEQUENCE</scope>
    <source>
        <tissue evidence="1">Shoot tissue taken approximately 20 cm above the soil surface</tissue>
    </source>
</reference>
<dbReference type="EMBL" id="GBRH01185973">
    <property type="protein sequence ID" value="JAE11923.1"/>
    <property type="molecule type" value="Transcribed_RNA"/>
</dbReference>
<accession>A0A0A9FUD6</accession>
<protein>
    <submittedName>
        <fullName evidence="1">Uncharacterized protein</fullName>
    </submittedName>
</protein>
<name>A0A0A9FUD6_ARUDO</name>
<sequence length="17" mass="1857">MVASPHATFRLLASCRP</sequence>
<dbReference type="AlphaFoldDB" id="A0A0A9FUD6"/>
<evidence type="ECO:0000313" key="1">
    <source>
        <dbReference type="EMBL" id="JAE11923.1"/>
    </source>
</evidence>